<proteinExistence type="predicted"/>
<accession>A0A451G460</accession>
<evidence type="ECO:0000313" key="1">
    <source>
        <dbReference type="EMBL" id="QAB14246.1"/>
    </source>
</evidence>
<evidence type="ECO:0000313" key="2">
    <source>
        <dbReference type="Proteomes" id="UP000285478"/>
    </source>
</evidence>
<dbReference type="EMBL" id="CP035033">
    <property type="protein sequence ID" value="QAB14246.1"/>
    <property type="molecule type" value="Genomic_DNA"/>
</dbReference>
<sequence length="112" mass="13153">MIYIKCDAQNQIQDITFSETEGYIESSVFDPQVKAFLQNTQNEELIKEVLNKLDLDMVRVIEDMVDLMIEKRLILFTDLPQPVQNKLLFKRSLRESLNPEISLIDDEETLNF</sequence>
<organism evidence="1 2">
    <name type="scientific">Hydrogenovibrio thermophilus</name>
    <dbReference type="NCBI Taxonomy" id="265883"/>
    <lineage>
        <taxon>Bacteria</taxon>
        <taxon>Pseudomonadati</taxon>
        <taxon>Pseudomonadota</taxon>
        <taxon>Gammaproteobacteria</taxon>
        <taxon>Thiotrichales</taxon>
        <taxon>Piscirickettsiaceae</taxon>
        <taxon>Hydrogenovibrio</taxon>
    </lineage>
</organism>
<dbReference type="AlphaFoldDB" id="A0A451G460"/>
<protein>
    <recommendedName>
        <fullName evidence="3">Tryptophan synthase subunit beta like protein</fullName>
    </recommendedName>
</protein>
<reference evidence="1 2" key="1">
    <citation type="journal article" date="2018" name="Environ. Microbiol.">
        <title>Genomes of ubiquitous marine and hypersaline Hydrogenovibrio, Thiomicrorhabdus and Thiomicrospira spp. encode a diversity of mechanisms to sustain chemolithoautotrophy in heterogeneous environments.</title>
        <authorList>
            <person name="Scott K.M."/>
            <person name="Williams J."/>
            <person name="Porter C.M.B."/>
            <person name="Russel S."/>
            <person name="Harmer T.L."/>
            <person name="Paul J.H."/>
            <person name="Antonen K.M."/>
            <person name="Bridges M.K."/>
            <person name="Camper G.J."/>
            <person name="Campla C.K."/>
            <person name="Casella L.G."/>
            <person name="Chase E."/>
            <person name="Conrad J.W."/>
            <person name="Cruz M.C."/>
            <person name="Dunlap D.S."/>
            <person name="Duran L."/>
            <person name="Fahsbender E.M."/>
            <person name="Goldsmith D.B."/>
            <person name="Keeley R.F."/>
            <person name="Kondoff M.R."/>
            <person name="Kussy B.I."/>
            <person name="Lane M.K."/>
            <person name="Lawler S."/>
            <person name="Leigh B.A."/>
            <person name="Lewis C."/>
            <person name="Lostal L.M."/>
            <person name="Marking D."/>
            <person name="Mancera P.A."/>
            <person name="McClenthan E.C."/>
            <person name="McIntyre E.A."/>
            <person name="Mine J.A."/>
            <person name="Modi S."/>
            <person name="Moore B.D."/>
            <person name="Morgan W.A."/>
            <person name="Nelson K.M."/>
            <person name="Nguyen K.N."/>
            <person name="Ogburn N."/>
            <person name="Parrino D.G."/>
            <person name="Pedapudi A.D."/>
            <person name="Pelham R.P."/>
            <person name="Preece A.M."/>
            <person name="Rampersad E.A."/>
            <person name="Richardson J.C."/>
            <person name="Rodgers C.M."/>
            <person name="Schaffer B.L."/>
            <person name="Sheridan N.E."/>
            <person name="Solone M.R."/>
            <person name="Staley Z.R."/>
            <person name="Tabuchi M."/>
            <person name="Waide R.J."/>
            <person name="Wanjugi P.W."/>
            <person name="Young S."/>
            <person name="Clum A."/>
            <person name="Daum C."/>
            <person name="Huntemann M."/>
            <person name="Ivanova N."/>
            <person name="Kyrpides N."/>
            <person name="Mikhailova N."/>
            <person name="Palaniappan K."/>
            <person name="Pillay M."/>
            <person name="Reddy T.B.K."/>
            <person name="Shapiro N."/>
            <person name="Stamatis D."/>
            <person name="Varghese N."/>
            <person name="Woyke T."/>
            <person name="Boden R."/>
            <person name="Freyermuth S.K."/>
            <person name="Kerfeld C.A."/>
        </authorList>
    </citation>
    <scope>NUCLEOTIDE SEQUENCE [LARGE SCALE GENOMIC DNA]</scope>
    <source>
        <strain evidence="1 2">JR-2</strain>
    </source>
</reference>
<name>A0A451G460_9GAMM</name>
<gene>
    <name evidence="1" type="ORF">EPV75_00440</name>
</gene>
<evidence type="ECO:0008006" key="3">
    <source>
        <dbReference type="Google" id="ProtNLM"/>
    </source>
</evidence>
<dbReference type="RefSeq" id="WP_029939295.1">
    <property type="nucleotide sequence ID" value="NZ_CP035033.1"/>
</dbReference>
<dbReference type="KEGG" id="htr:EPV75_00440"/>
<keyword evidence="2" id="KW-1185">Reference proteome</keyword>
<dbReference type="Proteomes" id="UP000285478">
    <property type="component" value="Chromosome"/>
</dbReference>